<dbReference type="InterPro" id="IPR012903">
    <property type="entry name" value="Nif11"/>
</dbReference>
<comment type="caution">
    <text evidence="2">The sequence shown here is derived from an EMBL/GenBank/DDBJ whole genome shotgun (WGS) entry which is preliminary data.</text>
</comment>
<gene>
    <name evidence="2" type="ORF">ASZ90_000617</name>
</gene>
<accession>A0A0W8G926</accession>
<organism evidence="2">
    <name type="scientific">hydrocarbon metagenome</name>
    <dbReference type="NCBI Taxonomy" id="938273"/>
    <lineage>
        <taxon>unclassified sequences</taxon>
        <taxon>metagenomes</taxon>
        <taxon>ecological metagenomes</taxon>
    </lineage>
</organism>
<proteinExistence type="predicted"/>
<evidence type="ECO:0000313" key="2">
    <source>
        <dbReference type="EMBL" id="KUG29489.1"/>
    </source>
</evidence>
<sequence length="60" mass="6958">MSQDDIDRLMTYLRDHPEEMQLVHAMLTREIVAFAAMKGFEITEEELKARQALVHLINGT</sequence>
<dbReference type="EMBL" id="LNQE01000077">
    <property type="protein sequence ID" value="KUG29489.1"/>
    <property type="molecule type" value="Genomic_DNA"/>
</dbReference>
<dbReference type="AlphaFoldDB" id="A0A0W8G926"/>
<evidence type="ECO:0000259" key="1">
    <source>
        <dbReference type="Pfam" id="PF07862"/>
    </source>
</evidence>
<feature type="domain" description="Nif11" evidence="1">
    <location>
        <begin position="1"/>
        <end position="47"/>
    </location>
</feature>
<reference evidence="2" key="1">
    <citation type="journal article" date="2015" name="Proc. Natl. Acad. Sci. U.S.A.">
        <title>Networks of energetic and metabolic interactions define dynamics in microbial communities.</title>
        <authorList>
            <person name="Embree M."/>
            <person name="Liu J.K."/>
            <person name="Al-Bassam M.M."/>
            <person name="Zengler K."/>
        </authorList>
    </citation>
    <scope>NUCLEOTIDE SEQUENCE</scope>
</reference>
<dbReference type="Pfam" id="PF07862">
    <property type="entry name" value="Nif11"/>
    <property type="match status" value="1"/>
</dbReference>
<name>A0A0W8G926_9ZZZZ</name>
<protein>
    <recommendedName>
        <fullName evidence="1">Nif11 domain-containing protein</fullName>
    </recommendedName>
</protein>